<dbReference type="SMART" id="SM00388">
    <property type="entry name" value="HisKA"/>
    <property type="match status" value="1"/>
</dbReference>
<dbReference type="SMART" id="SM00448">
    <property type="entry name" value="REC"/>
    <property type="match status" value="2"/>
</dbReference>
<dbReference type="GO" id="GO:0005524">
    <property type="term" value="F:ATP binding"/>
    <property type="evidence" value="ECO:0007669"/>
    <property type="project" value="UniProtKB-KW"/>
</dbReference>
<dbReference type="Pfam" id="PF00512">
    <property type="entry name" value="HisKA"/>
    <property type="match status" value="1"/>
</dbReference>
<dbReference type="Pfam" id="PF02518">
    <property type="entry name" value="HATPase_c"/>
    <property type="match status" value="1"/>
</dbReference>
<comment type="caution">
    <text evidence="17">The sequence shown here is derived from an EMBL/GenBank/DDBJ whole genome shotgun (WGS) entry which is preliminary data.</text>
</comment>
<gene>
    <name evidence="17" type="ORF">GD597_12800</name>
</gene>
<dbReference type="EC" id="2.7.13.3" evidence="2"/>
<name>A0A8J8JRX7_9BACT</name>
<keyword evidence="4" id="KW-0808">Transferase</keyword>
<dbReference type="Gene3D" id="3.40.50.2300">
    <property type="match status" value="2"/>
</dbReference>
<feature type="domain" description="PAS" evidence="15">
    <location>
        <begin position="100"/>
        <end position="170"/>
    </location>
</feature>
<feature type="modified residue" description="4-aspartylphosphate" evidence="11">
    <location>
        <position position="934"/>
    </location>
</feature>
<evidence type="ECO:0000256" key="1">
    <source>
        <dbReference type="ARBA" id="ARBA00000085"/>
    </source>
</evidence>
<dbReference type="InterPro" id="IPR005467">
    <property type="entry name" value="His_kinase_dom"/>
</dbReference>
<dbReference type="CDD" id="cd17546">
    <property type="entry name" value="REC_hyHK_CKI1_RcsC-like"/>
    <property type="match status" value="2"/>
</dbReference>
<comment type="subunit">
    <text evidence="9">At low DSF concentrations, interacts with RpfF.</text>
</comment>
<keyword evidence="12" id="KW-1133">Transmembrane helix</keyword>
<feature type="domain" description="PAC" evidence="16">
    <location>
        <begin position="425"/>
        <end position="479"/>
    </location>
</feature>
<accession>A0A8J8JRX7</accession>
<dbReference type="Pfam" id="PF00072">
    <property type="entry name" value="Response_reg"/>
    <property type="match status" value="2"/>
</dbReference>
<dbReference type="InterPro" id="IPR003594">
    <property type="entry name" value="HATPase_dom"/>
</dbReference>
<dbReference type="InterPro" id="IPR001610">
    <property type="entry name" value="PAC"/>
</dbReference>
<keyword evidence="6" id="KW-0418">Kinase</keyword>
<feature type="domain" description="PAC" evidence="16">
    <location>
        <begin position="172"/>
        <end position="223"/>
    </location>
</feature>
<feature type="modified residue" description="4-aspartylphosphate" evidence="11">
    <location>
        <position position="785"/>
    </location>
</feature>
<dbReference type="Proteomes" id="UP000598971">
    <property type="component" value="Unassembled WGS sequence"/>
</dbReference>
<dbReference type="Pfam" id="PF13426">
    <property type="entry name" value="PAS_9"/>
    <property type="match status" value="2"/>
</dbReference>
<evidence type="ECO:0000256" key="5">
    <source>
        <dbReference type="ARBA" id="ARBA00022741"/>
    </source>
</evidence>
<feature type="domain" description="Response regulatory" evidence="14">
    <location>
        <begin position="735"/>
        <end position="855"/>
    </location>
</feature>
<evidence type="ECO:0000256" key="12">
    <source>
        <dbReference type="SAM" id="Phobius"/>
    </source>
</evidence>
<comment type="catalytic activity">
    <reaction evidence="1">
        <text>ATP + protein L-histidine = ADP + protein N-phospho-L-histidine.</text>
        <dbReference type="EC" id="2.7.13.3"/>
    </reaction>
</comment>
<dbReference type="EMBL" id="WHPF01000008">
    <property type="protein sequence ID" value="NNV56342.1"/>
    <property type="molecule type" value="Genomic_DNA"/>
</dbReference>
<dbReference type="RefSeq" id="WP_171608281.1">
    <property type="nucleotide sequence ID" value="NZ_WHPF01000008.1"/>
</dbReference>
<dbReference type="PROSITE" id="PS50113">
    <property type="entry name" value="PAC"/>
    <property type="match status" value="3"/>
</dbReference>
<dbReference type="InterPro" id="IPR036097">
    <property type="entry name" value="HisK_dim/P_sf"/>
</dbReference>
<feature type="domain" description="Response regulatory" evidence="14">
    <location>
        <begin position="883"/>
        <end position="1001"/>
    </location>
</feature>
<feature type="domain" description="Histidine kinase" evidence="13">
    <location>
        <begin position="497"/>
        <end position="719"/>
    </location>
</feature>
<dbReference type="InterPro" id="IPR000700">
    <property type="entry name" value="PAS-assoc_C"/>
</dbReference>
<feature type="transmembrane region" description="Helical" evidence="12">
    <location>
        <begin position="67"/>
        <end position="87"/>
    </location>
</feature>
<dbReference type="NCBIfam" id="TIGR00229">
    <property type="entry name" value="sensory_box"/>
    <property type="match status" value="3"/>
</dbReference>
<feature type="transmembrane region" description="Helical" evidence="12">
    <location>
        <begin position="34"/>
        <end position="55"/>
    </location>
</feature>
<evidence type="ECO:0000259" key="13">
    <source>
        <dbReference type="PROSITE" id="PS50109"/>
    </source>
</evidence>
<dbReference type="Gene3D" id="1.10.287.130">
    <property type="match status" value="1"/>
</dbReference>
<dbReference type="PROSITE" id="PS50110">
    <property type="entry name" value="RESPONSE_REGULATORY"/>
    <property type="match status" value="2"/>
</dbReference>
<dbReference type="FunFam" id="1.10.287.130:FF:000002">
    <property type="entry name" value="Two-component osmosensing histidine kinase"/>
    <property type="match status" value="1"/>
</dbReference>
<keyword evidence="3 11" id="KW-0597">Phosphoprotein</keyword>
<dbReference type="InterPro" id="IPR013656">
    <property type="entry name" value="PAS_4"/>
</dbReference>
<dbReference type="SUPFAM" id="SSF55785">
    <property type="entry name" value="PYP-like sensor domain (PAS domain)"/>
    <property type="match status" value="3"/>
</dbReference>
<dbReference type="PRINTS" id="PR00344">
    <property type="entry name" value="BCTRLSENSOR"/>
</dbReference>
<dbReference type="Pfam" id="PF08448">
    <property type="entry name" value="PAS_4"/>
    <property type="match status" value="1"/>
</dbReference>
<feature type="domain" description="PAC" evidence="16">
    <location>
        <begin position="299"/>
        <end position="351"/>
    </location>
</feature>
<organism evidence="17 18">
    <name type="scientific">Limnovirga soli</name>
    <dbReference type="NCBI Taxonomy" id="2656915"/>
    <lineage>
        <taxon>Bacteria</taxon>
        <taxon>Pseudomonadati</taxon>
        <taxon>Bacteroidota</taxon>
        <taxon>Chitinophagia</taxon>
        <taxon>Chitinophagales</taxon>
        <taxon>Chitinophagaceae</taxon>
        <taxon>Limnovirga</taxon>
    </lineage>
</organism>
<dbReference type="PANTHER" id="PTHR45339:SF1">
    <property type="entry name" value="HYBRID SIGNAL TRANSDUCTION HISTIDINE KINASE J"/>
    <property type="match status" value="1"/>
</dbReference>
<dbReference type="SMART" id="SM00387">
    <property type="entry name" value="HATPase_c"/>
    <property type="match status" value="1"/>
</dbReference>
<evidence type="ECO:0000313" key="18">
    <source>
        <dbReference type="Proteomes" id="UP000598971"/>
    </source>
</evidence>
<evidence type="ECO:0000256" key="6">
    <source>
        <dbReference type="ARBA" id="ARBA00022777"/>
    </source>
</evidence>
<feature type="domain" description="PAS" evidence="15">
    <location>
        <begin position="348"/>
        <end position="400"/>
    </location>
</feature>
<evidence type="ECO:0000313" key="17">
    <source>
        <dbReference type="EMBL" id="NNV56342.1"/>
    </source>
</evidence>
<evidence type="ECO:0000256" key="9">
    <source>
        <dbReference type="ARBA" id="ARBA00064003"/>
    </source>
</evidence>
<dbReference type="GO" id="GO:0000155">
    <property type="term" value="F:phosphorelay sensor kinase activity"/>
    <property type="evidence" value="ECO:0007669"/>
    <property type="project" value="InterPro"/>
</dbReference>
<dbReference type="SUPFAM" id="SSF47384">
    <property type="entry name" value="Homodimeric domain of signal transducing histidine kinase"/>
    <property type="match status" value="1"/>
</dbReference>
<sequence>MSSKSNIEIELNKSLYNGIQSKKASGFFSNPNEVMIFVMVVGAIFLSEMIIMLFLKALPDLSEWESAILDATLLSVLIFPVIYIFLYKPLKKNIAARRKREASYASLIESMGEGVGICNNDEQFIFANIAAEKIFGVGRGELNGKNLKDFFTKENFDFITNQTAQRREGKFSVYETEIILSDGTQKSILVTASPQIENGLFIGTLGIFRDISDLKKAQETIQYERMLLRALIDNLPDSVYVKDIECRKVIANPVDLKYMGFEKEEDVLGKNDYDIYPKEIADSSFADDQAVFKTGMPQLNKEDFFIDNNGQKRWMLNSKVPIRDEKGKIIGLVGIGRDISHKKNEETRLQLMESVITNTTDAVTITEVDPNNHRRHKIIFVNDAYSKITGYSKEEVIGKSPKILQGPKTDKTELHRVGESIKNFQPCRFEVINYKKNREEFWSSISLSPIAGNNGQYTHWIAIKRDITDSKALEQEFISAKEKAEAGSKAKSEFLANMSHEIRTPLNSVIGFSDLVLKTQLDETQEQYISAVYKSANSLLDIINEILDFSKIEAGKLEIEIHKTDILELGYQIGDIVSFQAYEKNLELLLNISPYVPRFIWTDAVRIRQILINLLGNAVKFTAKGEIELKIELLSKAENDIGCFRFSVRDTGIGIDPKNQQKIFEAFSQEDASTTRKFGGTGLGLAISKKLLSLMGSELQLQSIPDEGSTFFFELCTKTMEGDPIEWKNTHQYKNILLVDDNTNNRLLVKDMLALKQINTREAENGLRAIEFLKAGIECDAVIMDYHMPQMDGLETIKYIRQTLQITAEKLPIILLHSSADDKEINDTCKSFGVIQKLVKPIKMQQLFESLSKTDAHQKQLNAQTDSTSGTTNKSSYKNSYVKVLVVDDNAFNIMLITAMLGELLPNATLIEATNGKEAFDRFKEEYPDIVFMDVQMPEMNGYQATAAIRNIEKGSRVPIIALTAGVLKEDRDKSLEAGMNDFVAKPFVIETIEQVLEKWLITKPKNFNLNWDI</sequence>
<dbReference type="PANTHER" id="PTHR45339">
    <property type="entry name" value="HYBRID SIGNAL TRANSDUCTION HISTIDINE KINASE J"/>
    <property type="match status" value="1"/>
</dbReference>
<dbReference type="SMART" id="SM00086">
    <property type="entry name" value="PAC"/>
    <property type="match status" value="3"/>
</dbReference>
<dbReference type="InterPro" id="IPR000014">
    <property type="entry name" value="PAS"/>
</dbReference>
<dbReference type="InterPro" id="IPR003661">
    <property type="entry name" value="HisK_dim/P_dom"/>
</dbReference>
<dbReference type="InterPro" id="IPR011006">
    <property type="entry name" value="CheY-like_superfamily"/>
</dbReference>
<protein>
    <recommendedName>
        <fullName evidence="10">Sensory/regulatory protein RpfC</fullName>
        <ecNumber evidence="2">2.7.13.3</ecNumber>
    </recommendedName>
</protein>
<evidence type="ECO:0000256" key="10">
    <source>
        <dbReference type="ARBA" id="ARBA00068150"/>
    </source>
</evidence>
<feature type="domain" description="PAS" evidence="15">
    <location>
        <begin position="224"/>
        <end position="265"/>
    </location>
</feature>
<reference evidence="17" key="1">
    <citation type="submission" date="2019-10" db="EMBL/GenBank/DDBJ databases">
        <title>Draft genome sequence of Panacibacter sp. KCS-6.</title>
        <authorList>
            <person name="Yim K.J."/>
        </authorList>
    </citation>
    <scope>NUCLEOTIDE SEQUENCE</scope>
    <source>
        <strain evidence="17">KCS-6</strain>
    </source>
</reference>
<proteinExistence type="predicted"/>
<evidence type="ECO:0000259" key="14">
    <source>
        <dbReference type="PROSITE" id="PS50110"/>
    </source>
</evidence>
<keyword evidence="5" id="KW-0547">Nucleotide-binding</keyword>
<dbReference type="InterPro" id="IPR036890">
    <property type="entry name" value="HATPase_C_sf"/>
</dbReference>
<evidence type="ECO:0000256" key="3">
    <source>
        <dbReference type="ARBA" id="ARBA00022553"/>
    </source>
</evidence>
<evidence type="ECO:0000256" key="2">
    <source>
        <dbReference type="ARBA" id="ARBA00012438"/>
    </source>
</evidence>
<evidence type="ECO:0000256" key="7">
    <source>
        <dbReference type="ARBA" id="ARBA00022840"/>
    </source>
</evidence>
<dbReference type="InterPro" id="IPR035965">
    <property type="entry name" value="PAS-like_dom_sf"/>
</dbReference>
<dbReference type="AlphaFoldDB" id="A0A8J8JRX7"/>
<keyword evidence="7" id="KW-0067">ATP-binding</keyword>
<evidence type="ECO:0000256" key="8">
    <source>
        <dbReference type="ARBA" id="ARBA00023012"/>
    </source>
</evidence>
<dbReference type="PROSITE" id="PS50112">
    <property type="entry name" value="PAS"/>
    <property type="match status" value="3"/>
</dbReference>
<evidence type="ECO:0000259" key="16">
    <source>
        <dbReference type="PROSITE" id="PS50113"/>
    </source>
</evidence>
<dbReference type="PROSITE" id="PS50109">
    <property type="entry name" value="HIS_KIN"/>
    <property type="match status" value="1"/>
</dbReference>
<dbReference type="InterPro" id="IPR004358">
    <property type="entry name" value="Sig_transdc_His_kin-like_C"/>
</dbReference>
<dbReference type="FunFam" id="3.30.565.10:FF:000010">
    <property type="entry name" value="Sensor histidine kinase RcsC"/>
    <property type="match status" value="1"/>
</dbReference>
<keyword evidence="8" id="KW-0902">Two-component regulatory system</keyword>
<dbReference type="CDD" id="cd00130">
    <property type="entry name" value="PAS"/>
    <property type="match status" value="3"/>
</dbReference>
<dbReference type="SMART" id="SM00091">
    <property type="entry name" value="PAS"/>
    <property type="match status" value="3"/>
</dbReference>
<dbReference type="SUPFAM" id="SSF55874">
    <property type="entry name" value="ATPase domain of HSP90 chaperone/DNA topoisomerase II/histidine kinase"/>
    <property type="match status" value="1"/>
</dbReference>
<evidence type="ECO:0000256" key="4">
    <source>
        <dbReference type="ARBA" id="ARBA00022679"/>
    </source>
</evidence>
<evidence type="ECO:0000256" key="11">
    <source>
        <dbReference type="PROSITE-ProRule" id="PRU00169"/>
    </source>
</evidence>
<keyword evidence="12" id="KW-0472">Membrane</keyword>
<dbReference type="SUPFAM" id="SSF52172">
    <property type="entry name" value="CheY-like"/>
    <property type="match status" value="2"/>
</dbReference>
<dbReference type="Gene3D" id="3.30.450.20">
    <property type="entry name" value="PAS domain"/>
    <property type="match status" value="3"/>
</dbReference>
<evidence type="ECO:0000259" key="15">
    <source>
        <dbReference type="PROSITE" id="PS50112"/>
    </source>
</evidence>
<dbReference type="InterPro" id="IPR001789">
    <property type="entry name" value="Sig_transdc_resp-reg_receiver"/>
</dbReference>
<keyword evidence="12" id="KW-0812">Transmembrane</keyword>
<keyword evidence="18" id="KW-1185">Reference proteome</keyword>
<dbReference type="CDD" id="cd16922">
    <property type="entry name" value="HATPase_EvgS-ArcB-TorS-like"/>
    <property type="match status" value="1"/>
</dbReference>
<dbReference type="CDD" id="cd00082">
    <property type="entry name" value="HisKA"/>
    <property type="match status" value="1"/>
</dbReference>
<dbReference type="Gene3D" id="3.30.565.10">
    <property type="entry name" value="Histidine kinase-like ATPase, C-terminal domain"/>
    <property type="match status" value="1"/>
</dbReference>